<keyword evidence="3 6" id="KW-0812">Transmembrane</keyword>
<protein>
    <submittedName>
        <fullName evidence="8">CopD family protein</fullName>
    </submittedName>
</protein>
<feature type="transmembrane region" description="Helical" evidence="6">
    <location>
        <begin position="280"/>
        <end position="301"/>
    </location>
</feature>
<proteinExistence type="predicted"/>
<feature type="transmembrane region" description="Helical" evidence="6">
    <location>
        <begin position="170"/>
        <end position="193"/>
    </location>
</feature>
<reference evidence="8 9" key="1">
    <citation type="submission" date="2019-06" db="EMBL/GenBank/DDBJ databases">
        <title>Rhodococcus spaelei sp. nov., isolated from a cave.</title>
        <authorList>
            <person name="Lee S.D."/>
        </authorList>
    </citation>
    <scope>NUCLEOTIDE SEQUENCE [LARGE SCALE GENOMIC DNA]</scope>
    <source>
        <strain evidence="8 9">C9-5</strain>
    </source>
</reference>
<sequence>MLLAAPAGLAGVGLAWLLATPDGPEASSLIRVLSDCLGATVLGVTVLEWLQRSERRPVLERSALWRPLAALAGAWTVAEAALLVAAAAQTSEVGASALSSTAFGRFVGEISVGQIGAATLGCTAAIAVLTAVAFRRDARWPLTPVAVLATVALLARPVTGHMSAQALGSVFVAAHALAAALWLGPLAAMALLLRARGAWAVLLPRYSDLAWRCVAVLAVTGVVDAAVKLGDVGSLVGTGYGRIVLAKVVALVGLGALGWRWRRSWVPAAGAHRVTAEDSLRRAVVDVVAMAVAFGLAAALATTA</sequence>
<dbReference type="OrthoDB" id="4641923at2"/>
<dbReference type="GO" id="GO:0005886">
    <property type="term" value="C:plasma membrane"/>
    <property type="evidence" value="ECO:0007669"/>
    <property type="project" value="UniProtKB-SubCell"/>
</dbReference>
<dbReference type="Pfam" id="PF05425">
    <property type="entry name" value="CopD"/>
    <property type="match status" value="1"/>
</dbReference>
<feature type="transmembrane region" description="Helical" evidence="6">
    <location>
        <begin position="68"/>
        <end position="90"/>
    </location>
</feature>
<evidence type="ECO:0000313" key="9">
    <source>
        <dbReference type="Proteomes" id="UP000316256"/>
    </source>
</evidence>
<dbReference type="Proteomes" id="UP000316256">
    <property type="component" value="Unassembled WGS sequence"/>
</dbReference>
<keyword evidence="5 6" id="KW-0472">Membrane</keyword>
<comment type="subcellular location">
    <subcellularLocation>
        <location evidence="1">Cell membrane</location>
        <topology evidence="1">Multi-pass membrane protein</topology>
    </subcellularLocation>
</comment>
<accession>A0A541BSG1</accession>
<feature type="domain" description="Copper resistance protein D" evidence="7">
    <location>
        <begin position="202"/>
        <end position="300"/>
    </location>
</feature>
<dbReference type="InterPro" id="IPR032694">
    <property type="entry name" value="CopC/D"/>
</dbReference>
<evidence type="ECO:0000256" key="4">
    <source>
        <dbReference type="ARBA" id="ARBA00022989"/>
    </source>
</evidence>
<evidence type="ECO:0000256" key="6">
    <source>
        <dbReference type="SAM" id="Phobius"/>
    </source>
</evidence>
<feature type="transmembrane region" description="Helical" evidence="6">
    <location>
        <begin position="110"/>
        <end position="133"/>
    </location>
</feature>
<evidence type="ECO:0000256" key="1">
    <source>
        <dbReference type="ARBA" id="ARBA00004651"/>
    </source>
</evidence>
<dbReference type="InterPro" id="IPR008457">
    <property type="entry name" value="Cu-R_CopD_dom"/>
</dbReference>
<dbReference type="PANTHER" id="PTHR34820:SF4">
    <property type="entry name" value="INNER MEMBRANE PROTEIN YEBZ"/>
    <property type="match status" value="1"/>
</dbReference>
<dbReference type="GO" id="GO:0006825">
    <property type="term" value="P:copper ion transport"/>
    <property type="evidence" value="ECO:0007669"/>
    <property type="project" value="InterPro"/>
</dbReference>
<comment type="caution">
    <text evidence="8">The sequence shown here is derived from an EMBL/GenBank/DDBJ whole genome shotgun (WGS) entry which is preliminary data.</text>
</comment>
<dbReference type="PANTHER" id="PTHR34820">
    <property type="entry name" value="INNER MEMBRANE PROTEIN YEBZ"/>
    <property type="match status" value="1"/>
</dbReference>
<evidence type="ECO:0000313" key="8">
    <source>
        <dbReference type="EMBL" id="TQF75218.1"/>
    </source>
</evidence>
<keyword evidence="2" id="KW-1003">Cell membrane</keyword>
<feature type="transmembrane region" description="Helical" evidence="6">
    <location>
        <begin position="140"/>
        <end position="158"/>
    </location>
</feature>
<evidence type="ECO:0000256" key="2">
    <source>
        <dbReference type="ARBA" id="ARBA00022475"/>
    </source>
</evidence>
<organism evidence="8 9">
    <name type="scientific">Rhodococcus spelaei</name>
    <dbReference type="NCBI Taxonomy" id="2546320"/>
    <lineage>
        <taxon>Bacteria</taxon>
        <taxon>Bacillati</taxon>
        <taxon>Actinomycetota</taxon>
        <taxon>Actinomycetes</taxon>
        <taxon>Mycobacteriales</taxon>
        <taxon>Nocardiaceae</taxon>
        <taxon>Rhodococcus</taxon>
    </lineage>
</organism>
<keyword evidence="4 6" id="KW-1133">Transmembrane helix</keyword>
<feature type="transmembrane region" description="Helical" evidence="6">
    <location>
        <begin position="209"/>
        <end position="227"/>
    </location>
</feature>
<evidence type="ECO:0000256" key="3">
    <source>
        <dbReference type="ARBA" id="ARBA00022692"/>
    </source>
</evidence>
<dbReference type="EMBL" id="VIGH01000001">
    <property type="protein sequence ID" value="TQF75218.1"/>
    <property type="molecule type" value="Genomic_DNA"/>
</dbReference>
<name>A0A541BSG1_9NOCA</name>
<keyword evidence="9" id="KW-1185">Reference proteome</keyword>
<evidence type="ECO:0000259" key="7">
    <source>
        <dbReference type="Pfam" id="PF05425"/>
    </source>
</evidence>
<dbReference type="AlphaFoldDB" id="A0A541BSG1"/>
<feature type="transmembrane region" description="Helical" evidence="6">
    <location>
        <begin position="29"/>
        <end position="47"/>
    </location>
</feature>
<gene>
    <name evidence="8" type="ORF">FK531_01205</name>
</gene>
<feature type="transmembrane region" description="Helical" evidence="6">
    <location>
        <begin position="239"/>
        <end position="259"/>
    </location>
</feature>
<evidence type="ECO:0000256" key="5">
    <source>
        <dbReference type="ARBA" id="ARBA00023136"/>
    </source>
</evidence>